<keyword evidence="3" id="KW-1185">Reference proteome</keyword>
<dbReference type="Proteomes" id="UP000294564">
    <property type="component" value="Unassembled WGS sequence"/>
</dbReference>
<name>A0A4R2NRW1_9FLAO</name>
<comment type="caution">
    <text evidence="2">The sequence shown here is derived from an EMBL/GenBank/DDBJ whole genome shotgun (WGS) entry which is preliminary data.</text>
</comment>
<dbReference type="AlphaFoldDB" id="A0A4R2NRW1"/>
<protein>
    <submittedName>
        <fullName evidence="2">Uncharacterized protein</fullName>
    </submittedName>
</protein>
<feature type="transmembrane region" description="Helical" evidence="1">
    <location>
        <begin position="36"/>
        <end position="58"/>
    </location>
</feature>
<evidence type="ECO:0000313" key="2">
    <source>
        <dbReference type="EMBL" id="TCP24600.1"/>
    </source>
</evidence>
<keyword evidence="1" id="KW-1133">Transmembrane helix</keyword>
<proteinExistence type="predicted"/>
<dbReference type="OrthoDB" id="1449924at2"/>
<feature type="transmembrane region" description="Helical" evidence="1">
    <location>
        <begin position="70"/>
        <end position="87"/>
    </location>
</feature>
<keyword evidence="1" id="KW-0472">Membrane</keyword>
<evidence type="ECO:0000256" key="1">
    <source>
        <dbReference type="SAM" id="Phobius"/>
    </source>
</evidence>
<sequence length="191" mass="22527">MKNQKLDLFESKLKRLKISFYKENNNIIIGKPKMDYANFIGLIIIPFLIAIIILIYYLTFKSDFIRSHTGKMFAIFIFFLGTSAFNFSRMKAKWESNANKKKLVNNKIIINTESEEYSFDGDTVTDFEIDITDIKQNTNHGKLYLVDTNNEKHLLLGFDNEDEKYLLDDLKWFASFFANYINFKSDEFLIK</sequence>
<organism evidence="2 3">
    <name type="scientific">Tenacibaculum skagerrakense</name>
    <dbReference type="NCBI Taxonomy" id="186571"/>
    <lineage>
        <taxon>Bacteria</taxon>
        <taxon>Pseudomonadati</taxon>
        <taxon>Bacteroidota</taxon>
        <taxon>Flavobacteriia</taxon>
        <taxon>Flavobacteriales</taxon>
        <taxon>Flavobacteriaceae</taxon>
        <taxon>Tenacibaculum</taxon>
    </lineage>
</organism>
<gene>
    <name evidence="2" type="ORF">EV195_10531</name>
</gene>
<dbReference type="RefSeq" id="WP_132794660.1">
    <property type="nucleotide sequence ID" value="NZ_SLXM01000005.1"/>
</dbReference>
<evidence type="ECO:0000313" key="3">
    <source>
        <dbReference type="Proteomes" id="UP000294564"/>
    </source>
</evidence>
<reference evidence="2 3" key="1">
    <citation type="submission" date="2019-03" db="EMBL/GenBank/DDBJ databases">
        <title>Genomic Encyclopedia of Type Strains, Phase IV (KMG-IV): sequencing the most valuable type-strain genomes for metagenomic binning, comparative biology and taxonomic classification.</title>
        <authorList>
            <person name="Goeker M."/>
        </authorList>
    </citation>
    <scope>NUCLEOTIDE SEQUENCE [LARGE SCALE GENOMIC DNA]</scope>
    <source>
        <strain evidence="2 3">DSM 14836</strain>
    </source>
</reference>
<keyword evidence="1" id="KW-0812">Transmembrane</keyword>
<accession>A0A4R2NRW1</accession>
<dbReference type="EMBL" id="SLXM01000005">
    <property type="protein sequence ID" value="TCP24600.1"/>
    <property type="molecule type" value="Genomic_DNA"/>
</dbReference>